<gene>
    <name evidence="1" type="ORF">SCARUB_04869</name>
</gene>
<dbReference type="AlphaFoldDB" id="A0A1E3X4X2"/>
<dbReference type="Proteomes" id="UP000094056">
    <property type="component" value="Unassembled WGS sequence"/>
</dbReference>
<dbReference type="EMBL" id="MAYW01000303">
    <property type="protein sequence ID" value="ODS30024.1"/>
    <property type="molecule type" value="Genomic_DNA"/>
</dbReference>
<sequence>MGNRYEKTAKKAAEQTNLKYTAEISSLTRLKDTQINRLFPKRTDKEKLMKLLAIVKDSTDEAEKKARLLENIEDLSPILIRLVGVLV</sequence>
<reference evidence="1 2" key="1">
    <citation type="submission" date="2016-07" db="EMBL/GenBank/DDBJ databases">
        <title>Draft genome of Scalindua rubra, obtained from a brine-seawater interface in the Red Sea, sheds light on salt adaptation in anammox bacteria.</title>
        <authorList>
            <person name="Speth D.R."/>
            <person name="Lagkouvardos I."/>
            <person name="Wang Y."/>
            <person name="Qian P.-Y."/>
            <person name="Dutilh B.E."/>
            <person name="Jetten M.S."/>
        </authorList>
    </citation>
    <scope>NUCLEOTIDE SEQUENCE [LARGE SCALE GENOMIC DNA]</scope>
    <source>
        <strain evidence="1">BSI-1</strain>
    </source>
</reference>
<organism evidence="1 2">
    <name type="scientific">Candidatus Scalindua rubra</name>
    <dbReference type="NCBI Taxonomy" id="1872076"/>
    <lineage>
        <taxon>Bacteria</taxon>
        <taxon>Pseudomonadati</taxon>
        <taxon>Planctomycetota</taxon>
        <taxon>Candidatus Brocadiia</taxon>
        <taxon>Candidatus Brocadiales</taxon>
        <taxon>Candidatus Scalinduaceae</taxon>
        <taxon>Candidatus Scalindua</taxon>
    </lineage>
</organism>
<evidence type="ECO:0000313" key="1">
    <source>
        <dbReference type="EMBL" id="ODS30024.1"/>
    </source>
</evidence>
<evidence type="ECO:0000313" key="2">
    <source>
        <dbReference type="Proteomes" id="UP000094056"/>
    </source>
</evidence>
<name>A0A1E3X4X2_9BACT</name>
<protein>
    <submittedName>
        <fullName evidence="1">Uncharacterized protein</fullName>
    </submittedName>
</protein>
<accession>A0A1E3X4X2</accession>
<comment type="caution">
    <text evidence="1">The sequence shown here is derived from an EMBL/GenBank/DDBJ whole genome shotgun (WGS) entry which is preliminary data.</text>
</comment>
<proteinExistence type="predicted"/>